<evidence type="ECO:0000259" key="6">
    <source>
        <dbReference type="Pfam" id="PF01368"/>
    </source>
</evidence>
<dbReference type="InterPro" id="IPR038763">
    <property type="entry name" value="DHH_sf"/>
</dbReference>
<dbReference type="Proteomes" id="UP001597510">
    <property type="component" value="Unassembled WGS sequence"/>
</dbReference>
<evidence type="ECO:0000313" key="9">
    <source>
        <dbReference type="EMBL" id="MFD2522367.1"/>
    </source>
</evidence>
<dbReference type="InterPro" id="IPR051673">
    <property type="entry name" value="SSDNA_exonuclease_RecJ"/>
</dbReference>
<dbReference type="PANTHER" id="PTHR30255:SF2">
    <property type="entry name" value="SINGLE-STRANDED-DNA-SPECIFIC EXONUCLEASE RECJ"/>
    <property type="match status" value="1"/>
</dbReference>
<evidence type="ECO:0000259" key="8">
    <source>
        <dbReference type="Pfam" id="PF17768"/>
    </source>
</evidence>
<proteinExistence type="inferred from homology"/>
<keyword evidence="5 9" id="KW-0269">Exonuclease</keyword>
<feature type="domain" description="RecJ OB" evidence="8">
    <location>
        <begin position="460"/>
        <end position="568"/>
    </location>
</feature>
<dbReference type="InterPro" id="IPR004610">
    <property type="entry name" value="RecJ"/>
</dbReference>
<dbReference type="InterPro" id="IPR003156">
    <property type="entry name" value="DHHA1_dom"/>
</dbReference>
<dbReference type="RefSeq" id="WP_340234600.1">
    <property type="nucleotide sequence ID" value="NZ_JBBEWC010000002.1"/>
</dbReference>
<keyword evidence="3" id="KW-0540">Nuclease</keyword>
<keyword evidence="10" id="KW-1185">Reference proteome</keyword>
<evidence type="ECO:0000256" key="2">
    <source>
        <dbReference type="ARBA" id="ARBA00019841"/>
    </source>
</evidence>
<evidence type="ECO:0000256" key="5">
    <source>
        <dbReference type="ARBA" id="ARBA00022839"/>
    </source>
</evidence>
<dbReference type="NCBIfam" id="TIGR00644">
    <property type="entry name" value="recJ"/>
    <property type="match status" value="1"/>
</dbReference>
<dbReference type="Gene3D" id="3.10.310.30">
    <property type="match status" value="1"/>
</dbReference>
<dbReference type="Pfam" id="PF02272">
    <property type="entry name" value="DHHA1"/>
    <property type="match status" value="1"/>
</dbReference>
<keyword evidence="4" id="KW-0378">Hydrolase</keyword>
<organism evidence="9 10">
    <name type="scientific">Emticicia soli</name>
    <dbReference type="NCBI Taxonomy" id="2027878"/>
    <lineage>
        <taxon>Bacteria</taxon>
        <taxon>Pseudomonadati</taxon>
        <taxon>Bacteroidota</taxon>
        <taxon>Cytophagia</taxon>
        <taxon>Cytophagales</taxon>
        <taxon>Leadbetterellaceae</taxon>
        <taxon>Emticicia</taxon>
    </lineage>
</organism>
<evidence type="ECO:0000256" key="3">
    <source>
        <dbReference type="ARBA" id="ARBA00022722"/>
    </source>
</evidence>
<dbReference type="InterPro" id="IPR001667">
    <property type="entry name" value="DDH_dom"/>
</dbReference>
<feature type="domain" description="DDH" evidence="6">
    <location>
        <begin position="81"/>
        <end position="218"/>
    </location>
</feature>
<comment type="similarity">
    <text evidence="1">Belongs to the RecJ family.</text>
</comment>
<dbReference type="GO" id="GO:0004527">
    <property type="term" value="F:exonuclease activity"/>
    <property type="evidence" value="ECO:0007669"/>
    <property type="project" value="UniProtKB-KW"/>
</dbReference>
<dbReference type="SUPFAM" id="SSF64182">
    <property type="entry name" value="DHH phosphoesterases"/>
    <property type="match status" value="1"/>
</dbReference>
<dbReference type="InterPro" id="IPR041122">
    <property type="entry name" value="RecJ_OB"/>
</dbReference>
<dbReference type="PANTHER" id="PTHR30255">
    <property type="entry name" value="SINGLE-STRANDED-DNA-SPECIFIC EXONUCLEASE RECJ"/>
    <property type="match status" value="1"/>
</dbReference>
<comment type="caution">
    <text evidence="9">The sequence shown here is derived from an EMBL/GenBank/DDBJ whole genome shotgun (WGS) entry which is preliminary data.</text>
</comment>
<dbReference type="EMBL" id="JBHULC010000018">
    <property type="protein sequence ID" value="MFD2522367.1"/>
    <property type="molecule type" value="Genomic_DNA"/>
</dbReference>
<sequence length="573" mass="65061">MAEKRWSYKPVPDREIVKSLAKELSVEETLTSMLVQRGIHDFGQAKNFFRPQLQQLHDPFLMADMAKAVARLEEAIAKNQKILIYGDYDVDGTTAVALVYGFLSTFYTNIEYYNPDRYTEGYGVSLQGIEFAAEQGVSLIICLDCGIKAQDKVKIAKEQYQIDFIICDHHEPDEHLPQAVAVLDPKRKDCAYPYKELTGNGVGFKLLQAYCIKNGVAIEKLYEFIDLCVVSIASDIVPITGENRVLAYFGLKKLNENPSIGLKALKDVAGFTSNMTIENVVFILGPRINAAGRIKHAKASVKLLLSENFDEATEFAHEIQKHNLERRGHDTRITEEALAMIEENEWLANTAKSTVLYREDWHKGVIGIVASRCIEKYYRPTIIFTKTKEAMAAGSARSVSGFDLYAAIEECSHLLEQFGGHKHAAGMTLAIDNILPFQQEFDKIVSKYITDEQLTPVVSIDLKIRLADISPKFFRIINQMAPFGPENMQPVFVTENLTLKYTPRIMKEKHLKLELFEEETGAIFTAVGFGMVEEHYRKLTEQKYFKVAYQVEENTFNNKTTLQLMLKDIKYYN</sequence>
<gene>
    <name evidence="9" type="primary">recJ</name>
    <name evidence="9" type="ORF">ACFSR2_15830</name>
</gene>
<name>A0ABW5J8H7_9BACT</name>
<accession>A0ABW5J8H7</accession>
<dbReference type="Pfam" id="PF01368">
    <property type="entry name" value="DHH"/>
    <property type="match status" value="1"/>
</dbReference>
<protein>
    <recommendedName>
        <fullName evidence="2">Single-stranded-DNA-specific exonuclease RecJ</fullName>
    </recommendedName>
</protein>
<dbReference type="Gene3D" id="3.90.1640.30">
    <property type="match status" value="1"/>
</dbReference>
<evidence type="ECO:0000256" key="4">
    <source>
        <dbReference type="ARBA" id="ARBA00022801"/>
    </source>
</evidence>
<reference evidence="10" key="1">
    <citation type="journal article" date="2019" name="Int. J. Syst. Evol. Microbiol.">
        <title>The Global Catalogue of Microorganisms (GCM) 10K type strain sequencing project: providing services to taxonomists for standard genome sequencing and annotation.</title>
        <authorList>
            <consortium name="The Broad Institute Genomics Platform"/>
            <consortium name="The Broad Institute Genome Sequencing Center for Infectious Disease"/>
            <person name="Wu L."/>
            <person name="Ma J."/>
        </authorList>
    </citation>
    <scope>NUCLEOTIDE SEQUENCE [LARGE SCALE GENOMIC DNA]</scope>
    <source>
        <strain evidence="10">KCTC 52344</strain>
    </source>
</reference>
<evidence type="ECO:0000256" key="1">
    <source>
        <dbReference type="ARBA" id="ARBA00005915"/>
    </source>
</evidence>
<dbReference type="Pfam" id="PF17768">
    <property type="entry name" value="RecJ_OB"/>
    <property type="match status" value="1"/>
</dbReference>
<evidence type="ECO:0000259" key="7">
    <source>
        <dbReference type="Pfam" id="PF02272"/>
    </source>
</evidence>
<evidence type="ECO:0000313" key="10">
    <source>
        <dbReference type="Proteomes" id="UP001597510"/>
    </source>
</evidence>
<feature type="domain" description="DHHA1" evidence="7">
    <location>
        <begin position="355"/>
        <end position="446"/>
    </location>
</feature>